<dbReference type="GO" id="GO:0071555">
    <property type="term" value="P:cell wall organization"/>
    <property type="evidence" value="ECO:0007669"/>
    <property type="project" value="UniProtKB-KW"/>
</dbReference>
<evidence type="ECO:0000256" key="13">
    <source>
        <dbReference type="PROSITE-ProRule" id="PRU10052"/>
    </source>
</evidence>
<keyword evidence="6 14" id="KW-0378">Hydrolase</keyword>
<comment type="caution">
    <text evidence="16">The sequence shown here is derived from an EMBL/GenBank/DDBJ whole genome shotgun (WGS) entry which is preliminary data.</text>
</comment>
<keyword evidence="4 15" id="KW-0732">Signal</keyword>
<evidence type="ECO:0000256" key="3">
    <source>
        <dbReference type="ARBA" id="ARBA00022525"/>
    </source>
</evidence>
<keyword evidence="7" id="KW-0325">Glycoprotein</keyword>
<feature type="chain" id="PRO_5043609062" evidence="15">
    <location>
        <begin position="16"/>
        <end position="398"/>
    </location>
</feature>
<evidence type="ECO:0000256" key="10">
    <source>
        <dbReference type="ARBA" id="ARBA00023316"/>
    </source>
</evidence>
<sequence>MRSVIILSLALAAAAAPSPVAVEPDSSLERRAVCTPASGSATDDTPAIKAAITSCGNGGTIVIPQGITYYLNTMLEFTGCVNCDFQLEGTLKMNGDTRYWEGKAGHLYLNNIKGAKIRSLTGNGLIDGNGQNAYDRWATETFKRPTMIYINGGSNIQVSGIFLKNPPNAFNGVKGATSITYSSMTMTAKSKSTNVPKNTDGFDVTGSTWVSISHVDVTNQDDCVAIKPGTNYIDIQNIKCTDSHGLVIGSLGKENPDVVKNIYFKNAVMVNSGKAAGIKTYPGGFGTSSVTNVTFENFSVVGCDYGIQIQSCYGQTAAYCASNPNTAMLSQIKFKNFTGTTNGKQDPATSNINCGAAGTCDLQISGYNVQKPSGGGVVLCANTPSNLGVACTSGAFGK</sequence>
<dbReference type="GO" id="GO:0000272">
    <property type="term" value="P:polysaccharide catabolic process"/>
    <property type="evidence" value="ECO:0007669"/>
    <property type="project" value="UniProtKB-KW"/>
</dbReference>
<gene>
    <name evidence="16" type="ORF">TWF694_005224</name>
</gene>
<accession>A0AAV9WVX9</accession>
<evidence type="ECO:0000256" key="6">
    <source>
        <dbReference type="ARBA" id="ARBA00022801"/>
    </source>
</evidence>
<evidence type="ECO:0000256" key="11">
    <source>
        <dbReference type="ARBA" id="ARBA00023326"/>
    </source>
</evidence>
<dbReference type="SUPFAM" id="SSF51126">
    <property type="entry name" value="Pectin lyase-like"/>
    <property type="match status" value="1"/>
</dbReference>
<feature type="signal peptide" evidence="15">
    <location>
        <begin position="1"/>
        <end position="15"/>
    </location>
</feature>
<comment type="function">
    <text evidence="12">Pectinolytic enzyme involved in the degradation of xylogalacturonan (xga), a galacturonan backbone heavily substituted with xylose, and which is one important component of the hairy regions of pectin. Activity requires a galacturonic acid backbone substituted with xylose.</text>
</comment>
<dbReference type="InterPro" id="IPR000743">
    <property type="entry name" value="Glyco_hydro_28"/>
</dbReference>
<reference evidence="16 17" key="1">
    <citation type="submission" date="2019-10" db="EMBL/GenBank/DDBJ databases">
        <authorList>
            <person name="Palmer J.M."/>
        </authorList>
    </citation>
    <scope>NUCLEOTIDE SEQUENCE [LARGE SCALE GENOMIC DNA]</scope>
    <source>
        <strain evidence="16 17">TWF694</strain>
    </source>
</reference>
<dbReference type="AlphaFoldDB" id="A0AAV9WVX9"/>
<dbReference type="GO" id="GO:0005576">
    <property type="term" value="C:extracellular region"/>
    <property type="evidence" value="ECO:0007669"/>
    <property type="project" value="UniProtKB-SubCell"/>
</dbReference>
<evidence type="ECO:0000256" key="14">
    <source>
        <dbReference type="RuleBase" id="RU361169"/>
    </source>
</evidence>
<evidence type="ECO:0000256" key="1">
    <source>
        <dbReference type="ARBA" id="ARBA00004613"/>
    </source>
</evidence>
<dbReference type="EMBL" id="JAVHJO010000016">
    <property type="protein sequence ID" value="KAK6526643.1"/>
    <property type="molecule type" value="Genomic_DNA"/>
</dbReference>
<protein>
    <submittedName>
        <fullName evidence="16">Uncharacterized protein</fullName>
    </submittedName>
</protein>
<dbReference type="Pfam" id="PF00295">
    <property type="entry name" value="Glyco_hydro_28"/>
    <property type="match status" value="1"/>
</dbReference>
<evidence type="ECO:0000256" key="15">
    <source>
        <dbReference type="SAM" id="SignalP"/>
    </source>
</evidence>
<evidence type="ECO:0000313" key="16">
    <source>
        <dbReference type="EMBL" id="KAK6526643.1"/>
    </source>
</evidence>
<evidence type="ECO:0000313" key="17">
    <source>
        <dbReference type="Proteomes" id="UP001365542"/>
    </source>
</evidence>
<comment type="subcellular location">
    <subcellularLocation>
        <location evidence="1">Secreted</location>
    </subcellularLocation>
</comment>
<proteinExistence type="inferred from homology"/>
<keyword evidence="10" id="KW-0961">Cell wall biogenesis/degradation</keyword>
<dbReference type="PANTHER" id="PTHR31736">
    <property type="match status" value="1"/>
</dbReference>
<evidence type="ECO:0000256" key="2">
    <source>
        <dbReference type="ARBA" id="ARBA00008834"/>
    </source>
</evidence>
<dbReference type="PANTHER" id="PTHR31736:SF9">
    <property type="entry name" value="ENDO-XYLOGALACTURONAN HYDROLASE A-RELATED"/>
    <property type="match status" value="1"/>
</dbReference>
<dbReference type="GO" id="GO:0004650">
    <property type="term" value="F:polygalacturonase activity"/>
    <property type="evidence" value="ECO:0007669"/>
    <property type="project" value="InterPro"/>
</dbReference>
<keyword evidence="9 14" id="KW-0326">Glycosidase</keyword>
<evidence type="ECO:0000256" key="9">
    <source>
        <dbReference type="ARBA" id="ARBA00023295"/>
    </source>
</evidence>
<evidence type="ECO:0000256" key="7">
    <source>
        <dbReference type="ARBA" id="ARBA00023180"/>
    </source>
</evidence>
<dbReference type="Proteomes" id="UP001365542">
    <property type="component" value="Unassembled WGS sequence"/>
</dbReference>
<evidence type="ECO:0000256" key="12">
    <source>
        <dbReference type="ARBA" id="ARBA00037278"/>
    </source>
</evidence>
<keyword evidence="11" id="KW-0624">Polysaccharide degradation</keyword>
<keyword evidence="8" id="KW-0119">Carbohydrate metabolism</keyword>
<feature type="active site" evidence="13">
    <location>
        <position position="244"/>
    </location>
</feature>
<keyword evidence="17" id="KW-1185">Reference proteome</keyword>
<organism evidence="16 17">
    <name type="scientific">Orbilia ellipsospora</name>
    <dbReference type="NCBI Taxonomy" id="2528407"/>
    <lineage>
        <taxon>Eukaryota</taxon>
        <taxon>Fungi</taxon>
        <taxon>Dikarya</taxon>
        <taxon>Ascomycota</taxon>
        <taxon>Pezizomycotina</taxon>
        <taxon>Orbiliomycetes</taxon>
        <taxon>Orbiliales</taxon>
        <taxon>Orbiliaceae</taxon>
        <taxon>Orbilia</taxon>
    </lineage>
</organism>
<keyword evidence="5" id="KW-0677">Repeat</keyword>
<dbReference type="InterPro" id="IPR011050">
    <property type="entry name" value="Pectin_lyase_fold/virulence"/>
</dbReference>
<dbReference type="InterPro" id="IPR012334">
    <property type="entry name" value="Pectin_lyas_fold"/>
</dbReference>
<evidence type="ECO:0000256" key="5">
    <source>
        <dbReference type="ARBA" id="ARBA00022737"/>
    </source>
</evidence>
<dbReference type="PROSITE" id="PS00502">
    <property type="entry name" value="POLYGALACTURONASE"/>
    <property type="match status" value="1"/>
</dbReference>
<evidence type="ECO:0000256" key="4">
    <source>
        <dbReference type="ARBA" id="ARBA00022729"/>
    </source>
</evidence>
<evidence type="ECO:0000256" key="8">
    <source>
        <dbReference type="ARBA" id="ARBA00023277"/>
    </source>
</evidence>
<keyword evidence="3" id="KW-0964">Secreted</keyword>
<comment type="similarity">
    <text evidence="2 14">Belongs to the glycosyl hydrolase 28 family.</text>
</comment>
<dbReference type="Gene3D" id="2.160.20.10">
    <property type="entry name" value="Single-stranded right-handed beta-helix, Pectin lyase-like"/>
    <property type="match status" value="1"/>
</dbReference>
<name>A0AAV9WVX9_9PEZI</name>